<dbReference type="InterPro" id="IPR027417">
    <property type="entry name" value="P-loop_NTPase"/>
</dbReference>
<dbReference type="EC" id="3.6.4.13" evidence="3"/>
<reference evidence="21" key="1">
    <citation type="submission" date="2016-05" db="EMBL/GenBank/DDBJ databases">
        <title>Comparative genomics of biotechnologically important yeasts.</title>
        <authorList>
            <consortium name="DOE Joint Genome Institute"/>
            <person name="Riley R."/>
            <person name="Haridas S."/>
            <person name="Wolfe K.H."/>
            <person name="Lopes M.R."/>
            <person name="Hittinger C.T."/>
            <person name="Goker M."/>
            <person name="Salamov A."/>
            <person name="Wisecaver J."/>
            <person name="Long T.M."/>
            <person name="Aerts A.L."/>
            <person name="Barry K."/>
            <person name="Choi C."/>
            <person name="Clum A."/>
            <person name="Coughlan A.Y."/>
            <person name="Deshpande S."/>
            <person name="Douglass A.P."/>
            <person name="Hanson S.J."/>
            <person name="Klenk H.-P."/>
            <person name="Labutti K."/>
            <person name="Lapidus A."/>
            <person name="Lindquist E."/>
            <person name="Lipzen A."/>
            <person name="Meier-Kolthoff J.P."/>
            <person name="Ohm R.A."/>
            <person name="Otillar R.P."/>
            <person name="Pangilinan J."/>
            <person name="Peng Y."/>
            <person name="Rokas A."/>
            <person name="Rosa C.A."/>
            <person name="Scheuner C."/>
            <person name="Sibirny A.A."/>
            <person name="Slot J.C."/>
            <person name="Stielow J.B."/>
            <person name="Sun H."/>
            <person name="Kurtzman C.P."/>
            <person name="Blackwell M."/>
            <person name="Grigoriev I.V."/>
            <person name="Jeffries T.W."/>
        </authorList>
    </citation>
    <scope>NUCLEOTIDE SEQUENCE [LARGE SCALE GENOMIC DNA]</scope>
    <source>
        <strain evidence="21">NRRL Y-2460</strain>
    </source>
</reference>
<feature type="domain" description="Helicase C-terminal" evidence="18">
    <location>
        <begin position="250"/>
        <end position="481"/>
    </location>
</feature>
<dbReference type="CDD" id="cd18787">
    <property type="entry name" value="SF2_C_DEAD"/>
    <property type="match status" value="1"/>
</dbReference>
<dbReference type="GO" id="GO:0003678">
    <property type="term" value="F:DNA helicase activity"/>
    <property type="evidence" value="ECO:0007669"/>
    <property type="project" value="EnsemblFungi"/>
</dbReference>
<feature type="domain" description="DEAD-box RNA helicase Q" evidence="19">
    <location>
        <begin position="21"/>
        <end position="49"/>
    </location>
</feature>
<dbReference type="GO" id="GO:0000463">
    <property type="term" value="P:maturation of LSU-rRNA from tricistronic rRNA transcript (SSU-rRNA, 5.8S rRNA, LSU-rRNA)"/>
    <property type="evidence" value="ECO:0007669"/>
    <property type="project" value="EnsemblFungi"/>
</dbReference>
<evidence type="ECO:0000256" key="13">
    <source>
        <dbReference type="ARBA" id="ARBA00039616"/>
    </source>
</evidence>
<dbReference type="GO" id="GO:0005730">
    <property type="term" value="C:nucleolus"/>
    <property type="evidence" value="ECO:0007669"/>
    <property type="project" value="EnsemblFungi"/>
</dbReference>
<name>A0A1E4U2Q4_PACTA</name>
<feature type="compositionally biased region" description="Acidic residues" evidence="16">
    <location>
        <begin position="342"/>
        <end position="361"/>
    </location>
</feature>
<comment type="similarity">
    <text evidence="11">Belongs to the DEAD box helicase family. DDX56/DBP9 subfamily.</text>
</comment>
<dbReference type="CDD" id="cd17961">
    <property type="entry name" value="DEADc_DDX56"/>
    <property type="match status" value="1"/>
</dbReference>
<dbReference type="PANTHER" id="PTHR47959:SF21">
    <property type="entry name" value="DEAD-BOX HELICASE 56"/>
    <property type="match status" value="1"/>
</dbReference>
<keyword evidence="6" id="KW-0378">Hydrolase</keyword>
<dbReference type="AlphaFoldDB" id="A0A1E4U2Q4"/>
<dbReference type="GO" id="GO:0005829">
    <property type="term" value="C:cytosol"/>
    <property type="evidence" value="ECO:0007669"/>
    <property type="project" value="TreeGrafter"/>
</dbReference>
<dbReference type="SMART" id="SM00487">
    <property type="entry name" value="DEXDc"/>
    <property type="match status" value="1"/>
</dbReference>
<dbReference type="InterPro" id="IPR011545">
    <property type="entry name" value="DEAD/DEAH_box_helicase_dom"/>
</dbReference>
<feature type="region of interest" description="Disordered" evidence="16">
    <location>
        <begin position="572"/>
        <end position="600"/>
    </location>
</feature>
<evidence type="ECO:0000256" key="14">
    <source>
        <dbReference type="ARBA" id="ARBA00047984"/>
    </source>
</evidence>
<keyword evidence="4" id="KW-0690">Ribosome biogenesis</keyword>
<dbReference type="InterPro" id="IPR001650">
    <property type="entry name" value="Helicase_C-like"/>
</dbReference>
<accession>A0A1E4U2Q4</accession>
<comment type="catalytic activity">
    <reaction evidence="14">
        <text>ATP + H2O = ADP + phosphate + H(+)</text>
        <dbReference type="Rhea" id="RHEA:13065"/>
        <dbReference type="ChEBI" id="CHEBI:15377"/>
        <dbReference type="ChEBI" id="CHEBI:15378"/>
        <dbReference type="ChEBI" id="CHEBI:30616"/>
        <dbReference type="ChEBI" id="CHEBI:43474"/>
        <dbReference type="ChEBI" id="CHEBI:456216"/>
        <dbReference type="EC" id="3.6.4.13"/>
    </reaction>
</comment>
<protein>
    <recommendedName>
        <fullName evidence="12">ATP-dependent RNA helicase DBP9</fullName>
        <ecNumber evidence="3">3.6.4.13</ecNumber>
    </recommendedName>
    <alternativeName>
        <fullName evidence="13">ATP-dependent RNA helicase dbp9</fullName>
    </alternativeName>
</protein>
<dbReference type="Pfam" id="PF00270">
    <property type="entry name" value="DEAD"/>
    <property type="match status" value="1"/>
</dbReference>
<evidence type="ECO:0000256" key="9">
    <source>
        <dbReference type="ARBA" id="ARBA00022884"/>
    </source>
</evidence>
<evidence type="ECO:0000259" key="17">
    <source>
        <dbReference type="PROSITE" id="PS51192"/>
    </source>
</evidence>
<dbReference type="OrthoDB" id="1191041at2759"/>
<evidence type="ECO:0000256" key="2">
    <source>
        <dbReference type="ARBA" id="ARBA00004123"/>
    </source>
</evidence>
<sequence length="600" mass="68934">MVKNSPLNTAAAADAYVDDSVSFGSFNLDPRLLQSINQLGFINPTLVQSKAIPLALQDKRDIIAKATTGSGKTAAYAIPIIQSILQEEETGNGDEHQDEHKIRSIVLVPTRELSNQVTNFIEKLTLYCGKVVKVLNLSSNINENIQISLLSENPEIIVSTPSKLVKILEQVRSKINLKTVRSFCIDEVDLILSYGYDEDLNKLFEFLNFKNIQVFLMSATINDDINELKQKFCSRPAVLKLNEDAINQKKLIQFYVKTSEFDKFLLTYVIFKLQLIKGKTLVFVNNIDRGYRLKLFLEQFGIRSCILNSELPINSRLHIVEEFNKNVYNLLIATDETNDFTSEIDEEDDEEKEKEEEEQKNEEEKKEITGKDKKKKDKKNLKDGEYGVSRGVDFQNVACVLNFDLPTTSKAYIHRIGRTARAGKSGMALSFVVLQKEFGKHRPSSLATAKKDEKVLAKIIRQQEKIGFELKPYQFDMKQVEGFRYRNEDAFRAVTNVAIREARVKELKNELLTSDKLKRHFEENPADLYNLRHDKELHPSRVQMHLKRVPEYLLPESSRKEIKKIGFVPFTKNKVHKGGRRKKGNNKKNDPLKTFRNKKH</sequence>
<dbReference type="PROSITE" id="PS51194">
    <property type="entry name" value="HELICASE_CTER"/>
    <property type="match status" value="1"/>
</dbReference>
<evidence type="ECO:0000256" key="4">
    <source>
        <dbReference type="ARBA" id="ARBA00022517"/>
    </source>
</evidence>
<comment type="function">
    <text evidence="1">ATP-binding RNA helicase involved in the biogenesis of 60S ribosomal subunits and is required for the normal formation of 25S and 5.8S rRNAs.</text>
</comment>
<evidence type="ECO:0000256" key="8">
    <source>
        <dbReference type="ARBA" id="ARBA00022840"/>
    </source>
</evidence>
<dbReference type="Proteomes" id="UP000094236">
    <property type="component" value="Unassembled WGS sequence"/>
</dbReference>
<dbReference type="GO" id="GO:0003723">
    <property type="term" value="F:RNA binding"/>
    <property type="evidence" value="ECO:0007669"/>
    <property type="project" value="UniProtKB-KW"/>
</dbReference>
<dbReference type="InterPro" id="IPR050079">
    <property type="entry name" value="DEAD_box_RNA_helicase"/>
</dbReference>
<dbReference type="EMBL" id="KV454011">
    <property type="protein sequence ID" value="ODV98286.1"/>
    <property type="molecule type" value="Genomic_DNA"/>
</dbReference>
<keyword evidence="5" id="KW-0547">Nucleotide-binding</keyword>
<dbReference type="PROSITE" id="PS51195">
    <property type="entry name" value="Q_MOTIF"/>
    <property type="match status" value="1"/>
</dbReference>
<dbReference type="PROSITE" id="PS51192">
    <property type="entry name" value="HELICASE_ATP_BIND_1"/>
    <property type="match status" value="1"/>
</dbReference>
<dbReference type="GO" id="GO:0033677">
    <property type="term" value="F:DNA/RNA helicase activity"/>
    <property type="evidence" value="ECO:0007669"/>
    <property type="project" value="EnsemblFungi"/>
</dbReference>
<dbReference type="SUPFAM" id="SSF52540">
    <property type="entry name" value="P-loop containing nucleoside triphosphate hydrolases"/>
    <property type="match status" value="2"/>
</dbReference>
<evidence type="ECO:0000256" key="10">
    <source>
        <dbReference type="ARBA" id="ARBA00023242"/>
    </source>
</evidence>
<evidence type="ECO:0000256" key="16">
    <source>
        <dbReference type="SAM" id="MobiDB-lite"/>
    </source>
</evidence>
<evidence type="ECO:0000256" key="15">
    <source>
        <dbReference type="PROSITE-ProRule" id="PRU00552"/>
    </source>
</evidence>
<comment type="subcellular location">
    <subcellularLocation>
        <location evidence="2">Nucleus</location>
    </subcellularLocation>
</comment>
<dbReference type="GO" id="GO:0005524">
    <property type="term" value="F:ATP binding"/>
    <property type="evidence" value="ECO:0007669"/>
    <property type="project" value="UniProtKB-KW"/>
</dbReference>
<gene>
    <name evidence="20" type="ORF">PACTADRAFT_185244</name>
</gene>
<keyword evidence="8" id="KW-0067">ATP-binding</keyword>
<evidence type="ECO:0000256" key="1">
    <source>
        <dbReference type="ARBA" id="ARBA00003706"/>
    </source>
</evidence>
<evidence type="ECO:0000256" key="12">
    <source>
        <dbReference type="ARBA" id="ARBA00039233"/>
    </source>
</evidence>
<evidence type="ECO:0000259" key="19">
    <source>
        <dbReference type="PROSITE" id="PS51195"/>
    </source>
</evidence>
<dbReference type="PANTHER" id="PTHR47959">
    <property type="entry name" value="ATP-DEPENDENT RNA HELICASE RHLE-RELATED"/>
    <property type="match status" value="1"/>
</dbReference>
<dbReference type="Pfam" id="PF00271">
    <property type="entry name" value="Helicase_C"/>
    <property type="match status" value="2"/>
</dbReference>
<keyword evidence="10" id="KW-0539">Nucleus</keyword>
<evidence type="ECO:0000259" key="18">
    <source>
        <dbReference type="PROSITE" id="PS51194"/>
    </source>
</evidence>
<feature type="region of interest" description="Disordered" evidence="16">
    <location>
        <begin position="342"/>
        <end position="381"/>
    </location>
</feature>
<feature type="compositionally biased region" description="Basic and acidic residues" evidence="16">
    <location>
        <begin position="362"/>
        <end position="371"/>
    </location>
</feature>
<organism evidence="20 21">
    <name type="scientific">Pachysolen tannophilus NRRL Y-2460</name>
    <dbReference type="NCBI Taxonomy" id="669874"/>
    <lineage>
        <taxon>Eukaryota</taxon>
        <taxon>Fungi</taxon>
        <taxon>Dikarya</taxon>
        <taxon>Ascomycota</taxon>
        <taxon>Saccharomycotina</taxon>
        <taxon>Pichiomycetes</taxon>
        <taxon>Pachysolenaceae</taxon>
        <taxon>Pachysolen</taxon>
    </lineage>
</organism>
<keyword evidence="21" id="KW-1185">Reference proteome</keyword>
<evidence type="ECO:0000313" key="21">
    <source>
        <dbReference type="Proteomes" id="UP000094236"/>
    </source>
</evidence>
<dbReference type="InterPro" id="IPR014001">
    <property type="entry name" value="Helicase_ATP-bd"/>
</dbReference>
<evidence type="ECO:0000256" key="3">
    <source>
        <dbReference type="ARBA" id="ARBA00012552"/>
    </source>
</evidence>
<dbReference type="InterPro" id="IPR014014">
    <property type="entry name" value="RNA_helicase_DEAD_Q_motif"/>
</dbReference>
<feature type="domain" description="Helicase ATP-binding" evidence="17">
    <location>
        <begin position="53"/>
        <end position="239"/>
    </location>
</feature>
<dbReference type="Gene3D" id="3.40.50.300">
    <property type="entry name" value="P-loop containing nucleotide triphosphate hydrolases"/>
    <property type="match status" value="2"/>
</dbReference>
<dbReference type="GO" id="GO:0003724">
    <property type="term" value="F:RNA helicase activity"/>
    <property type="evidence" value="ECO:0007669"/>
    <property type="project" value="UniProtKB-EC"/>
</dbReference>
<evidence type="ECO:0000256" key="11">
    <source>
        <dbReference type="ARBA" id="ARBA00038041"/>
    </source>
</evidence>
<dbReference type="STRING" id="669874.A0A1E4U2Q4"/>
<proteinExistence type="inferred from homology"/>
<feature type="compositionally biased region" description="Basic residues" evidence="16">
    <location>
        <begin position="573"/>
        <end position="586"/>
    </location>
</feature>
<feature type="short sequence motif" description="Q motif" evidence="15">
    <location>
        <begin position="21"/>
        <end position="49"/>
    </location>
</feature>
<keyword evidence="7" id="KW-0347">Helicase</keyword>
<evidence type="ECO:0000313" key="20">
    <source>
        <dbReference type="EMBL" id="ODV98286.1"/>
    </source>
</evidence>
<evidence type="ECO:0000256" key="5">
    <source>
        <dbReference type="ARBA" id="ARBA00022741"/>
    </source>
</evidence>
<evidence type="ECO:0000256" key="6">
    <source>
        <dbReference type="ARBA" id="ARBA00022801"/>
    </source>
</evidence>
<dbReference type="GO" id="GO:0016787">
    <property type="term" value="F:hydrolase activity"/>
    <property type="evidence" value="ECO:0007669"/>
    <property type="project" value="UniProtKB-KW"/>
</dbReference>
<keyword evidence="9" id="KW-0694">RNA-binding</keyword>
<evidence type="ECO:0000256" key="7">
    <source>
        <dbReference type="ARBA" id="ARBA00022806"/>
    </source>
</evidence>
<dbReference type="SMART" id="SM00490">
    <property type="entry name" value="HELICc"/>
    <property type="match status" value="1"/>
</dbReference>